<gene>
    <name evidence="1" type="ORF">AB0H72_27250</name>
</gene>
<dbReference type="PANTHER" id="PTHR43459:SF1">
    <property type="entry name" value="EG:BACN32G11.4 PROTEIN"/>
    <property type="match status" value="1"/>
</dbReference>
<dbReference type="CDD" id="cd06558">
    <property type="entry name" value="crotonase-like"/>
    <property type="match status" value="1"/>
</dbReference>
<reference evidence="1 2" key="1">
    <citation type="submission" date="2024-06" db="EMBL/GenBank/DDBJ databases">
        <title>The Natural Products Discovery Center: Release of the First 8490 Sequenced Strains for Exploring Actinobacteria Biosynthetic Diversity.</title>
        <authorList>
            <person name="Kalkreuter E."/>
            <person name="Kautsar S.A."/>
            <person name="Yang D."/>
            <person name="Bader C.D."/>
            <person name="Teijaro C.N."/>
            <person name="Fluegel L."/>
            <person name="Davis C.M."/>
            <person name="Simpson J.R."/>
            <person name="Lauterbach L."/>
            <person name="Steele A.D."/>
            <person name="Gui C."/>
            <person name="Meng S."/>
            <person name="Li G."/>
            <person name="Viehrig K."/>
            <person name="Ye F."/>
            <person name="Su P."/>
            <person name="Kiefer A.F."/>
            <person name="Nichols A."/>
            <person name="Cepeda A.J."/>
            <person name="Yan W."/>
            <person name="Fan B."/>
            <person name="Jiang Y."/>
            <person name="Adhikari A."/>
            <person name="Zheng C.-J."/>
            <person name="Schuster L."/>
            <person name="Cowan T.M."/>
            <person name="Smanski M.J."/>
            <person name="Chevrette M.G."/>
            <person name="De Carvalho L.P.S."/>
            <person name="Shen B."/>
        </authorList>
    </citation>
    <scope>NUCLEOTIDE SEQUENCE [LARGE SCALE GENOMIC DNA]</scope>
    <source>
        <strain evidence="1 2">NPDC050671</strain>
    </source>
</reference>
<dbReference type="Proteomes" id="UP001551658">
    <property type="component" value="Unassembled WGS sequence"/>
</dbReference>
<dbReference type="PANTHER" id="PTHR43459">
    <property type="entry name" value="ENOYL-COA HYDRATASE"/>
    <property type="match status" value="1"/>
</dbReference>
<dbReference type="SUPFAM" id="SSF52096">
    <property type="entry name" value="ClpP/crotonase"/>
    <property type="match status" value="1"/>
</dbReference>
<comment type="caution">
    <text evidence="1">The sequence shown here is derived from an EMBL/GenBank/DDBJ whole genome shotgun (WGS) entry which is preliminary data.</text>
</comment>
<evidence type="ECO:0000313" key="2">
    <source>
        <dbReference type="Proteomes" id="UP001551658"/>
    </source>
</evidence>
<dbReference type="InterPro" id="IPR029045">
    <property type="entry name" value="ClpP/crotonase-like_dom_sf"/>
</dbReference>
<organism evidence="1 2">
    <name type="scientific">Nocardia fusca</name>
    <dbReference type="NCBI Taxonomy" id="941183"/>
    <lineage>
        <taxon>Bacteria</taxon>
        <taxon>Bacillati</taxon>
        <taxon>Actinomycetota</taxon>
        <taxon>Actinomycetes</taxon>
        <taxon>Mycobacteriales</taxon>
        <taxon>Nocardiaceae</taxon>
        <taxon>Nocardia</taxon>
    </lineage>
</organism>
<proteinExistence type="predicted"/>
<keyword evidence="2" id="KW-1185">Reference proteome</keyword>
<dbReference type="EMBL" id="JBFAIH010000019">
    <property type="protein sequence ID" value="MEV0366400.1"/>
    <property type="molecule type" value="Genomic_DNA"/>
</dbReference>
<evidence type="ECO:0000313" key="1">
    <source>
        <dbReference type="EMBL" id="MEV0366400.1"/>
    </source>
</evidence>
<name>A0ABV3FFJ1_9NOCA</name>
<dbReference type="RefSeq" id="WP_357984308.1">
    <property type="nucleotide sequence ID" value="NZ_JBFAIH010000019.1"/>
</dbReference>
<accession>A0ABV3FFJ1</accession>
<dbReference type="Pfam" id="PF00378">
    <property type="entry name" value="ECH_1"/>
    <property type="match status" value="1"/>
</dbReference>
<dbReference type="InterPro" id="IPR001753">
    <property type="entry name" value="Enoyl-CoA_hydra/iso"/>
</dbReference>
<protein>
    <submittedName>
        <fullName evidence="1">Enoyl-CoA hydratase/isomerase family protein</fullName>
    </submittedName>
</protein>
<dbReference type="Gene3D" id="3.90.226.10">
    <property type="entry name" value="2-enoyl-CoA Hydratase, Chain A, domain 1"/>
    <property type="match status" value="1"/>
</dbReference>
<sequence length="282" mass="31038">MPEPDLPERSLDSTIRPTGFQSIRVSRAGTVATIRLLPEDGALAPENIDRPVTMFAQHKELGVAIEWLARDESTRVIVLTGAGDAFLVPSATRSWTLKDLAPSEDWALMQGLRQTLTAILDADTPVIARVNGDAIGYGSSLVYACDFVVAAEDALIADHHLGMGDLPYGRADFGFVPGDGGSVFVPLHMPPAMAREYLMLARSWSTSELAAAGVINYAVPRARLDETVESLITGLLRRPRYALAWTKRVLNQPFRQRFTEGYEAGIAYEMLNIYQRRAEIHR</sequence>